<proteinExistence type="predicted"/>
<dbReference type="Pfam" id="PF02627">
    <property type="entry name" value="CMD"/>
    <property type="match status" value="1"/>
</dbReference>
<keyword evidence="5" id="KW-1185">Reference proteome</keyword>
<dbReference type="PRINTS" id="PR00412">
    <property type="entry name" value="EPOXHYDRLASE"/>
</dbReference>
<dbReference type="InterPro" id="IPR003779">
    <property type="entry name" value="CMD-like"/>
</dbReference>
<comment type="caution">
    <text evidence="4">The sequence shown here is derived from an EMBL/GenBank/DDBJ whole genome shotgun (WGS) entry which is preliminary data.</text>
</comment>
<dbReference type="InterPro" id="IPR000073">
    <property type="entry name" value="AB_hydrolase_1"/>
</dbReference>
<dbReference type="Gene3D" id="3.40.50.1820">
    <property type="entry name" value="alpha/beta hydrolase"/>
    <property type="match status" value="1"/>
</dbReference>
<dbReference type="PANTHER" id="PTHR43798:SF31">
    <property type="entry name" value="AB HYDROLASE SUPERFAMILY PROTEIN YCLE"/>
    <property type="match status" value="1"/>
</dbReference>
<feature type="domain" description="AB hydrolase-1" evidence="2">
    <location>
        <begin position="183"/>
        <end position="406"/>
    </location>
</feature>
<dbReference type="GO" id="GO:0016787">
    <property type="term" value="F:hydrolase activity"/>
    <property type="evidence" value="ECO:0007669"/>
    <property type="project" value="UniProtKB-KW"/>
</dbReference>
<dbReference type="OrthoDB" id="9793083at2"/>
<evidence type="ECO:0000259" key="2">
    <source>
        <dbReference type="Pfam" id="PF00561"/>
    </source>
</evidence>
<evidence type="ECO:0000313" key="4">
    <source>
        <dbReference type="EMBL" id="RRS06436.1"/>
    </source>
</evidence>
<dbReference type="Proteomes" id="UP000269265">
    <property type="component" value="Unassembled WGS sequence"/>
</dbReference>
<keyword evidence="1 4" id="KW-0378">Hydrolase</keyword>
<feature type="domain" description="Carboxymuconolactone decarboxylase-like" evidence="3">
    <location>
        <begin position="42"/>
        <end position="125"/>
    </location>
</feature>
<dbReference type="InterPro" id="IPR029058">
    <property type="entry name" value="AB_hydrolase_fold"/>
</dbReference>
<dbReference type="GO" id="GO:0051920">
    <property type="term" value="F:peroxiredoxin activity"/>
    <property type="evidence" value="ECO:0007669"/>
    <property type="project" value="InterPro"/>
</dbReference>
<accession>A0A426VHJ4</accession>
<dbReference type="PANTHER" id="PTHR43798">
    <property type="entry name" value="MONOACYLGLYCEROL LIPASE"/>
    <property type="match status" value="1"/>
</dbReference>
<dbReference type="Pfam" id="PF00561">
    <property type="entry name" value="Abhydrolase_1"/>
    <property type="match status" value="1"/>
</dbReference>
<name>A0A426VHJ4_9BURK</name>
<dbReference type="SUPFAM" id="SSF69118">
    <property type="entry name" value="AhpD-like"/>
    <property type="match status" value="1"/>
</dbReference>
<reference evidence="4 5" key="1">
    <citation type="submission" date="2018-12" db="EMBL/GenBank/DDBJ databases">
        <title>The whole draft genome of Aquabacterium sp. SJQ9.</title>
        <authorList>
            <person name="Sun L."/>
            <person name="Gao X."/>
            <person name="Chen W."/>
            <person name="Huang K."/>
        </authorList>
    </citation>
    <scope>NUCLEOTIDE SEQUENCE [LARGE SCALE GENOMIC DNA]</scope>
    <source>
        <strain evidence="4 5">SJQ9</strain>
    </source>
</reference>
<protein>
    <submittedName>
        <fullName evidence="4">Alpha/beta fold hydrolase</fullName>
    </submittedName>
</protein>
<dbReference type="PRINTS" id="PR00111">
    <property type="entry name" value="ABHYDROLASE"/>
</dbReference>
<dbReference type="EMBL" id="RSED01000001">
    <property type="protein sequence ID" value="RRS06436.1"/>
    <property type="molecule type" value="Genomic_DNA"/>
</dbReference>
<dbReference type="AlphaFoldDB" id="A0A426VHJ4"/>
<organism evidence="4 5">
    <name type="scientific">Aquabacterium soli</name>
    <dbReference type="NCBI Taxonomy" id="2493092"/>
    <lineage>
        <taxon>Bacteria</taxon>
        <taxon>Pseudomonadati</taxon>
        <taxon>Pseudomonadota</taxon>
        <taxon>Betaproteobacteria</taxon>
        <taxon>Burkholderiales</taxon>
        <taxon>Aquabacterium</taxon>
    </lineage>
</organism>
<evidence type="ECO:0000313" key="5">
    <source>
        <dbReference type="Proteomes" id="UP000269265"/>
    </source>
</evidence>
<sequence>MSSTPKLPFDHAFERGMRNRRAALGDAWVDKSVAKANTFNAEFQHFITDYAWHGVWGRPGLDWKTRRVLVLAVTSALGRWDEFEIHLRGALTPGNAHTLSPDEVREALIQIAIYAGVPAANTGFAKALGILRELGLEPPAHPADNAWHSGEGRPAFTTTRPKLFATIREPRHADTGADEGRQTIVLSHALGQDHSMWDAVANQLARYHRVITPDTRGHGRSEIPQGPLTLAELAADAARVIDELAEGGPVIWVGLSMGGMIGQELALQHPDKIKALVLANTTSAYPEAGRQAVTERIATVQSQGLGAIATATMNRFFSDSFREQQPAAVARHQRLFEATDPEGYTACSAAIREIDLTARLGEIGVPTLVIAGSEDQGTPTPMLDTIAQGIPGAHLVTLQGAAHLSAAEQPEAFSEAVAEFIAGL</sequence>
<dbReference type="Gene3D" id="1.20.1290.10">
    <property type="entry name" value="AhpD-like"/>
    <property type="match status" value="1"/>
</dbReference>
<gene>
    <name evidence="4" type="ORF">EIP75_00865</name>
</gene>
<evidence type="ECO:0000259" key="3">
    <source>
        <dbReference type="Pfam" id="PF02627"/>
    </source>
</evidence>
<dbReference type="InterPro" id="IPR000639">
    <property type="entry name" value="Epox_hydrolase-like"/>
</dbReference>
<dbReference type="GO" id="GO:0016020">
    <property type="term" value="C:membrane"/>
    <property type="evidence" value="ECO:0007669"/>
    <property type="project" value="TreeGrafter"/>
</dbReference>
<dbReference type="InterPro" id="IPR050266">
    <property type="entry name" value="AB_hydrolase_sf"/>
</dbReference>
<dbReference type="SUPFAM" id="SSF53474">
    <property type="entry name" value="alpha/beta-Hydrolases"/>
    <property type="match status" value="1"/>
</dbReference>
<dbReference type="InterPro" id="IPR029032">
    <property type="entry name" value="AhpD-like"/>
</dbReference>
<evidence type="ECO:0000256" key="1">
    <source>
        <dbReference type="ARBA" id="ARBA00022801"/>
    </source>
</evidence>